<evidence type="ECO:0000313" key="3">
    <source>
        <dbReference type="EMBL" id="SBT48698.1"/>
    </source>
</evidence>
<evidence type="ECO:0000313" key="4">
    <source>
        <dbReference type="Proteomes" id="UP000199385"/>
    </source>
</evidence>
<dbReference type="InterPro" id="IPR036938">
    <property type="entry name" value="PAP2/HPO_sf"/>
</dbReference>
<keyword evidence="1" id="KW-0472">Membrane</keyword>
<dbReference type="PATRIC" id="fig|261654.4.peg.4218"/>
<reference evidence="4" key="1">
    <citation type="submission" date="2016-06" db="EMBL/GenBank/DDBJ databases">
        <authorList>
            <person name="Varghese N."/>
            <person name="Submissions Spin"/>
        </authorList>
    </citation>
    <scope>NUCLEOTIDE SEQUENCE [LARGE SCALE GENOMIC DNA]</scope>
    <source>
        <strain evidence="4">DSM 44815</strain>
    </source>
</reference>
<feature type="transmembrane region" description="Helical" evidence="1">
    <location>
        <begin position="198"/>
        <end position="225"/>
    </location>
</feature>
<feature type="transmembrane region" description="Helical" evidence="1">
    <location>
        <begin position="99"/>
        <end position="117"/>
    </location>
</feature>
<keyword evidence="1" id="KW-1133">Transmembrane helix</keyword>
<keyword evidence="1" id="KW-0812">Transmembrane</keyword>
<organism evidence="3 4">
    <name type="scientific">Micromonospora auratinigra</name>
    <dbReference type="NCBI Taxonomy" id="261654"/>
    <lineage>
        <taxon>Bacteria</taxon>
        <taxon>Bacillati</taxon>
        <taxon>Actinomycetota</taxon>
        <taxon>Actinomycetes</taxon>
        <taxon>Micromonosporales</taxon>
        <taxon>Micromonosporaceae</taxon>
        <taxon>Micromonospora</taxon>
    </lineage>
</organism>
<protein>
    <submittedName>
        <fullName evidence="3">PAP2 superfamily protein</fullName>
    </submittedName>
</protein>
<dbReference type="OrthoDB" id="5289372at2"/>
<dbReference type="SUPFAM" id="SSF48317">
    <property type="entry name" value="Acid phosphatase/Vanadium-dependent haloperoxidase"/>
    <property type="match status" value="1"/>
</dbReference>
<dbReference type="STRING" id="261654.GA0070611_4150"/>
<feature type="transmembrane region" description="Helical" evidence="1">
    <location>
        <begin position="71"/>
        <end position="92"/>
    </location>
</feature>
<sequence>MRQTTEVREKPLLRPVRPAGWWFDGLLLAALAGLTVALATGHLYGLDLDVSGWAFAHDPAPLYWTARLFNLLGQGGALLMPLSGALALAVAWRRHSIRPLLLVAGTLVLTYCTIGPFKVWTDRAAPTATVRSPFLSPEQAVRIFNEDLPARAYDMSYPSGHVANAIVWYGVIALLLAALTAGRLPAGVYRLIRVAPPVILLVTTTYLNFHWITDGVGGLLLGLLLDRVLHRVPWDDLPLPGALRNWDHPFIPYP</sequence>
<dbReference type="InterPro" id="IPR000326">
    <property type="entry name" value="PAP2/HPO"/>
</dbReference>
<gene>
    <name evidence="3" type="ORF">GA0070611_4150</name>
</gene>
<feature type="transmembrane region" description="Helical" evidence="1">
    <location>
        <begin position="166"/>
        <end position="186"/>
    </location>
</feature>
<dbReference type="EMBL" id="LT594323">
    <property type="protein sequence ID" value="SBT48698.1"/>
    <property type="molecule type" value="Genomic_DNA"/>
</dbReference>
<dbReference type="Gene3D" id="1.20.144.10">
    <property type="entry name" value="Phosphatidic acid phosphatase type 2/haloperoxidase"/>
    <property type="match status" value="1"/>
</dbReference>
<feature type="transmembrane region" description="Helical" evidence="1">
    <location>
        <begin position="21"/>
        <end position="44"/>
    </location>
</feature>
<accession>A0A1A8ZXQ0</accession>
<feature type="domain" description="Phosphatidic acid phosphatase type 2/haloperoxidase" evidence="2">
    <location>
        <begin position="100"/>
        <end position="235"/>
    </location>
</feature>
<keyword evidence="4" id="KW-1185">Reference proteome</keyword>
<dbReference type="Proteomes" id="UP000199385">
    <property type="component" value="Chromosome I"/>
</dbReference>
<name>A0A1A8ZXQ0_9ACTN</name>
<evidence type="ECO:0000256" key="1">
    <source>
        <dbReference type="SAM" id="Phobius"/>
    </source>
</evidence>
<dbReference type="Pfam" id="PF01569">
    <property type="entry name" value="PAP2"/>
    <property type="match status" value="1"/>
</dbReference>
<proteinExistence type="predicted"/>
<dbReference type="RefSeq" id="WP_091666775.1">
    <property type="nucleotide sequence ID" value="NZ_LT594323.1"/>
</dbReference>
<evidence type="ECO:0000259" key="2">
    <source>
        <dbReference type="Pfam" id="PF01569"/>
    </source>
</evidence>
<dbReference type="AlphaFoldDB" id="A0A1A8ZXQ0"/>